<name>A0A9X0CU80_9CNID</name>
<keyword evidence="1" id="KW-0378">Hydrolase</keyword>
<dbReference type="EC" id="3.1.26.11" evidence="1"/>
<comment type="caution">
    <text evidence="1">The sequence shown here is derived from an EMBL/GenBank/DDBJ whole genome shotgun (WGS) entry which is preliminary data.</text>
</comment>
<dbReference type="InterPro" id="IPR036866">
    <property type="entry name" value="RibonucZ/Hydroxyglut_hydro"/>
</dbReference>
<dbReference type="EMBL" id="MU826828">
    <property type="protein sequence ID" value="KAJ7374383.1"/>
    <property type="molecule type" value="Genomic_DNA"/>
</dbReference>
<dbReference type="AlphaFoldDB" id="A0A9X0CU80"/>
<proteinExistence type="predicted"/>
<evidence type="ECO:0000313" key="2">
    <source>
        <dbReference type="Proteomes" id="UP001163046"/>
    </source>
</evidence>
<accession>A0A9X0CU80</accession>
<keyword evidence="2" id="KW-1185">Reference proteome</keyword>
<dbReference type="GO" id="GO:0005634">
    <property type="term" value="C:nucleus"/>
    <property type="evidence" value="ECO:0007669"/>
    <property type="project" value="TreeGrafter"/>
</dbReference>
<dbReference type="PANTHER" id="PTHR46018">
    <property type="entry name" value="ZINC PHOSPHODIESTERASE ELAC PROTEIN 1"/>
    <property type="match status" value="1"/>
</dbReference>
<dbReference type="SUPFAM" id="SSF56281">
    <property type="entry name" value="Metallo-hydrolase/oxidoreductase"/>
    <property type="match status" value="1"/>
</dbReference>
<reference evidence="1" key="1">
    <citation type="submission" date="2023-01" db="EMBL/GenBank/DDBJ databases">
        <title>Genome assembly of the deep-sea coral Lophelia pertusa.</title>
        <authorList>
            <person name="Herrera S."/>
            <person name="Cordes E."/>
        </authorList>
    </citation>
    <scope>NUCLEOTIDE SEQUENCE</scope>
    <source>
        <strain evidence="1">USNM1676648</strain>
        <tissue evidence="1">Polyp</tissue>
    </source>
</reference>
<dbReference type="OrthoDB" id="527344at2759"/>
<gene>
    <name evidence="1" type="primary">ELAC1_2</name>
    <name evidence="1" type="ORF">OS493_007485</name>
</gene>
<dbReference type="Gene3D" id="3.60.15.10">
    <property type="entry name" value="Ribonuclease Z/Hydroxyacylglutathione hydrolase-like"/>
    <property type="match status" value="1"/>
</dbReference>
<dbReference type="GO" id="GO:0042781">
    <property type="term" value="F:3'-tRNA processing endoribonuclease activity"/>
    <property type="evidence" value="ECO:0007669"/>
    <property type="project" value="UniProtKB-EC"/>
</dbReference>
<dbReference type="Proteomes" id="UP001163046">
    <property type="component" value="Unassembled WGS sequence"/>
</dbReference>
<evidence type="ECO:0000313" key="1">
    <source>
        <dbReference type="EMBL" id="KAJ7374383.1"/>
    </source>
</evidence>
<organism evidence="1 2">
    <name type="scientific">Desmophyllum pertusum</name>
    <dbReference type="NCBI Taxonomy" id="174260"/>
    <lineage>
        <taxon>Eukaryota</taxon>
        <taxon>Metazoa</taxon>
        <taxon>Cnidaria</taxon>
        <taxon>Anthozoa</taxon>
        <taxon>Hexacorallia</taxon>
        <taxon>Scleractinia</taxon>
        <taxon>Caryophylliina</taxon>
        <taxon>Caryophylliidae</taxon>
        <taxon>Desmophyllum</taxon>
    </lineage>
</organism>
<protein>
    <submittedName>
        <fullName evidence="1">Zinc phosphodiesterase ELAC protein 1</fullName>
        <ecNumber evidence="1">3.1.26.11</ecNumber>
    </submittedName>
</protein>
<sequence length="121" mass="13488">MGINCAENREPVEIYGPVGLRKFIRVSLELSQSLLGFTYSVIELHCFNSGFVQGDTVEWTCSPSTSDSLHPNETSGRTIYESDDGLWKVCREGNLTVFAAPLKHRVTCFGYVIQEQQLPGN</sequence>
<dbReference type="PANTHER" id="PTHR46018:SF2">
    <property type="entry name" value="ZINC PHOSPHODIESTERASE ELAC PROTEIN 1"/>
    <property type="match status" value="1"/>
</dbReference>